<feature type="transmembrane region" description="Helical" evidence="2">
    <location>
        <begin position="20"/>
        <end position="43"/>
    </location>
</feature>
<dbReference type="AlphaFoldDB" id="A0ABD5QM51"/>
<name>A0ABD5QM51_9EURY</name>
<evidence type="ECO:0000256" key="2">
    <source>
        <dbReference type="SAM" id="Phobius"/>
    </source>
</evidence>
<keyword evidence="4" id="KW-1185">Reference proteome</keyword>
<dbReference type="Proteomes" id="UP001595925">
    <property type="component" value="Unassembled WGS sequence"/>
</dbReference>
<keyword evidence="2" id="KW-0812">Transmembrane</keyword>
<feature type="compositionally biased region" description="Low complexity" evidence="1">
    <location>
        <begin position="249"/>
        <end position="317"/>
    </location>
</feature>
<evidence type="ECO:0000313" key="4">
    <source>
        <dbReference type="Proteomes" id="UP001595925"/>
    </source>
</evidence>
<keyword evidence="2" id="KW-1133">Transmembrane helix</keyword>
<evidence type="ECO:0000256" key="1">
    <source>
        <dbReference type="SAM" id="MobiDB-lite"/>
    </source>
</evidence>
<accession>A0ABD5QM51</accession>
<reference evidence="3 4" key="1">
    <citation type="journal article" date="2019" name="Int. J. Syst. Evol. Microbiol.">
        <title>The Global Catalogue of Microorganisms (GCM) 10K type strain sequencing project: providing services to taxonomists for standard genome sequencing and annotation.</title>
        <authorList>
            <consortium name="The Broad Institute Genomics Platform"/>
            <consortium name="The Broad Institute Genome Sequencing Center for Infectious Disease"/>
            <person name="Wu L."/>
            <person name="Ma J."/>
        </authorList>
    </citation>
    <scope>NUCLEOTIDE SEQUENCE [LARGE SCALE GENOMIC DNA]</scope>
    <source>
        <strain evidence="3 4">CGMCC 1.15824</strain>
    </source>
</reference>
<feature type="transmembrane region" description="Helical" evidence="2">
    <location>
        <begin position="347"/>
        <end position="370"/>
    </location>
</feature>
<evidence type="ECO:0000313" key="3">
    <source>
        <dbReference type="EMBL" id="MFC4990584.1"/>
    </source>
</evidence>
<keyword evidence="2" id="KW-0472">Membrane</keyword>
<comment type="caution">
    <text evidence="3">The sequence shown here is derived from an EMBL/GenBank/DDBJ whole genome shotgun (WGS) entry which is preliminary data.</text>
</comment>
<dbReference type="RefSeq" id="WP_008422282.1">
    <property type="nucleotide sequence ID" value="NZ_JAIVEF010000036.1"/>
</dbReference>
<dbReference type="EMBL" id="JBHSJG010000078">
    <property type="protein sequence ID" value="MFC4990584.1"/>
    <property type="molecule type" value="Genomic_DNA"/>
</dbReference>
<feature type="region of interest" description="Disordered" evidence="1">
    <location>
        <begin position="249"/>
        <end position="342"/>
    </location>
</feature>
<sequence length="374" mass="39325">MSSERRAHEHSLNDNRWLQLAGIALGMVVVASAPVVVSGMAAAQGSQTFIVEQGSQCVQITPLGDGTQSVEEFYDYKVLNDTANYSSLGTTDIQLDQTIQVFVYRGSDGLSLVFLNDKIDEPGGYVATADISGLPADGQWVVEDDNYTNRDDTFSYNDTGAHIEWSANGRRTDGAAFRGLESSNYRTITVDIKFNDETDRYPFEEWSGSPEQNEIESWVARSGTGETTELNMSQPVDLSPGTCSGGVSTFTATSSSAGNATTETARATETTTTQTATATTTTQSEATASTATQTTEIPTTTATQTATATRTPITTTTRSPVDETSKSTSGVGGTTKQIDDDGNGSGAFGPGFGVGVALVAVLVLAAAVVARRGN</sequence>
<organism evidence="3 4">
    <name type="scientific">Saliphagus infecundisoli</name>
    <dbReference type="NCBI Taxonomy" id="1849069"/>
    <lineage>
        <taxon>Archaea</taxon>
        <taxon>Methanobacteriati</taxon>
        <taxon>Methanobacteriota</taxon>
        <taxon>Stenosarchaea group</taxon>
        <taxon>Halobacteria</taxon>
        <taxon>Halobacteriales</taxon>
        <taxon>Natrialbaceae</taxon>
        <taxon>Saliphagus</taxon>
    </lineage>
</organism>
<protein>
    <submittedName>
        <fullName evidence="3">Cell surface glycoprotein related protein</fullName>
    </submittedName>
</protein>
<gene>
    <name evidence="3" type="ORF">ACFPFO_23120</name>
</gene>
<proteinExistence type="predicted"/>